<reference evidence="3" key="2">
    <citation type="submission" date="2023-06" db="EMBL/GenBank/DDBJ databases">
        <authorList>
            <consortium name="Lawrence Berkeley National Laboratory"/>
            <person name="Mondo S.J."/>
            <person name="Hensen N."/>
            <person name="Bonometti L."/>
            <person name="Westerberg I."/>
            <person name="Brannstrom I.O."/>
            <person name="Guillou S."/>
            <person name="Cros-Aarteil S."/>
            <person name="Calhoun S."/>
            <person name="Haridas S."/>
            <person name="Kuo A."/>
            <person name="Pangilinan J."/>
            <person name="Riley R."/>
            <person name="Labutti K."/>
            <person name="Andreopoulos B."/>
            <person name="Lipzen A."/>
            <person name="Chen C."/>
            <person name="Yanf M."/>
            <person name="Daum C."/>
            <person name="Ng V."/>
            <person name="Clum A."/>
            <person name="Steindorff A."/>
            <person name="Ohm R."/>
            <person name="Martin F."/>
            <person name="Silar P."/>
            <person name="Natvig D."/>
            <person name="Lalanne C."/>
            <person name="Gautier V."/>
            <person name="Ament-Velasquez S.L."/>
            <person name="Kruys A."/>
            <person name="Hutchinson M.I."/>
            <person name="Powell A.J."/>
            <person name="Barry K."/>
            <person name="Miller A.N."/>
            <person name="Grigoriev I.V."/>
            <person name="Debuchy R."/>
            <person name="Gladieux P."/>
            <person name="Thoren M.H."/>
            <person name="Johannesson H."/>
        </authorList>
    </citation>
    <scope>NUCLEOTIDE SEQUENCE</scope>
    <source>
        <strain evidence="3">CBS 626.80</strain>
    </source>
</reference>
<dbReference type="InterPro" id="IPR050704">
    <property type="entry name" value="Peptidase_C85-like"/>
</dbReference>
<evidence type="ECO:0000259" key="2">
    <source>
        <dbReference type="PROSITE" id="PS50802"/>
    </source>
</evidence>
<dbReference type="EMBL" id="MU859077">
    <property type="protein sequence ID" value="KAK3955387.1"/>
    <property type="molecule type" value="Genomic_DNA"/>
</dbReference>
<feature type="domain" description="OTU" evidence="2">
    <location>
        <begin position="172"/>
        <end position="326"/>
    </location>
</feature>
<feature type="compositionally biased region" description="Basic residues" evidence="1">
    <location>
        <begin position="25"/>
        <end position="37"/>
    </location>
</feature>
<proteinExistence type="predicted"/>
<dbReference type="PANTHER" id="PTHR12419:SF10">
    <property type="entry name" value="DEUBIQUITINASE OTUD6B"/>
    <property type="match status" value="1"/>
</dbReference>
<accession>A0AAN6P0C5</accession>
<dbReference type="FunFam" id="3.90.70.80:FF:000020">
    <property type="entry name" value="OTU-like cysteine protease, putative"/>
    <property type="match status" value="1"/>
</dbReference>
<dbReference type="Gene3D" id="3.90.70.80">
    <property type="match status" value="1"/>
</dbReference>
<dbReference type="Proteomes" id="UP001303222">
    <property type="component" value="Unassembled WGS sequence"/>
</dbReference>
<dbReference type="PROSITE" id="PS50802">
    <property type="entry name" value="OTU"/>
    <property type="match status" value="1"/>
</dbReference>
<dbReference type="SUPFAM" id="SSF54001">
    <property type="entry name" value="Cysteine proteinases"/>
    <property type="match status" value="1"/>
</dbReference>
<dbReference type="InterPro" id="IPR003323">
    <property type="entry name" value="OTU_dom"/>
</dbReference>
<comment type="caution">
    <text evidence="3">The sequence shown here is derived from an EMBL/GenBank/DDBJ whole genome shotgun (WGS) entry which is preliminary data.</text>
</comment>
<dbReference type="GO" id="GO:0016579">
    <property type="term" value="P:protein deubiquitination"/>
    <property type="evidence" value="ECO:0007669"/>
    <property type="project" value="TreeGrafter"/>
</dbReference>
<protein>
    <recommendedName>
        <fullName evidence="2">OTU domain-containing protein</fullName>
    </recommendedName>
</protein>
<dbReference type="AlphaFoldDB" id="A0AAN6P0C5"/>
<dbReference type="CDD" id="cd22762">
    <property type="entry name" value="OTU_fungi_OTU2-like"/>
    <property type="match status" value="1"/>
</dbReference>
<reference evidence="3" key="1">
    <citation type="journal article" date="2023" name="Mol. Phylogenet. Evol.">
        <title>Genome-scale phylogeny and comparative genomics of the fungal order Sordariales.</title>
        <authorList>
            <person name="Hensen N."/>
            <person name="Bonometti L."/>
            <person name="Westerberg I."/>
            <person name="Brannstrom I.O."/>
            <person name="Guillou S."/>
            <person name="Cros-Aarteil S."/>
            <person name="Calhoun S."/>
            <person name="Haridas S."/>
            <person name="Kuo A."/>
            <person name="Mondo S."/>
            <person name="Pangilinan J."/>
            <person name="Riley R."/>
            <person name="LaButti K."/>
            <person name="Andreopoulos B."/>
            <person name="Lipzen A."/>
            <person name="Chen C."/>
            <person name="Yan M."/>
            <person name="Daum C."/>
            <person name="Ng V."/>
            <person name="Clum A."/>
            <person name="Steindorff A."/>
            <person name="Ohm R.A."/>
            <person name="Martin F."/>
            <person name="Silar P."/>
            <person name="Natvig D.O."/>
            <person name="Lalanne C."/>
            <person name="Gautier V."/>
            <person name="Ament-Velasquez S.L."/>
            <person name="Kruys A."/>
            <person name="Hutchinson M.I."/>
            <person name="Powell A.J."/>
            <person name="Barry K."/>
            <person name="Miller A.N."/>
            <person name="Grigoriev I.V."/>
            <person name="Debuchy R."/>
            <person name="Gladieux P."/>
            <person name="Hiltunen Thoren M."/>
            <person name="Johannesson H."/>
        </authorList>
    </citation>
    <scope>NUCLEOTIDE SEQUENCE</scope>
    <source>
        <strain evidence="3">CBS 626.80</strain>
    </source>
</reference>
<feature type="compositionally biased region" description="Basic and acidic residues" evidence="1">
    <location>
        <begin position="128"/>
        <end position="137"/>
    </location>
</feature>
<feature type="region of interest" description="Disordered" evidence="1">
    <location>
        <begin position="55"/>
        <end position="152"/>
    </location>
</feature>
<sequence length="328" mass="36733">MESETLEQMQARHCKEQRDLMSRITNKKKNATKKTRKGVNDECAQLELELKARQEEELRKLQGDGGADDNDEQAQQSEEERNAQEPTVNDVTEQLQKTTVSDQSSKTSSPPPVEQSSGGGGKKRNRQKERLARRQAEIEAAAAAAEKEASSMVDHRSIEKAYMSHEFKAHSLEEKDIEPDGHCLFSAVADQLAVHGLPVDGPLSKSKGTQTQEKLPPYRIVRHTAVDYMERHADDFAPFLEEPFDTYVAKIRDTAEWGGQLELTALAAAYNVEIRVVQDGRTEVIQPNAVANGESNADKEELKVLWLAYYRHGYGLGEHYNSLRKASA</sequence>
<dbReference type="InterPro" id="IPR038765">
    <property type="entry name" value="Papain-like_cys_pep_sf"/>
</dbReference>
<feature type="compositionally biased region" description="Polar residues" evidence="1">
    <location>
        <begin position="84"/>
        <end position="108"/>
    </location>
</feature>
<keyword evidence="4" id="KW-1185">Reference proteome</keyword>
<evidence type="ECO:0000313" key="3">
    <source>
        <dbReference type="EMBL" id="KAK3955387.1"/>
    </source>
</evidence>
<evidence type="ECO:0000256" key="1">
    <source>
        <dbReference type="SAM" id="MobiDB-lite"/>
    </source>
</evidence>
<dbReference type="Pfam" id="PF02338">
    <property type="entry name" value="OTU"/>
    <property type="match status" value="1"/>
</dbReference>
<name>A0AAN6P0C5_9PEZI</name>
<dbReference type="InterPro" id="IPR049771">
    <property type="entry name" value="OTU2-like_OTU"/>
</dbReference>
<dbReference type="GO" id="GO:0004843">
    <property type="term" value="F:cysteine-type deubiquitinase activity"/>
    <property type="evidence" value="ECO:0007669"/>
    <property type="project" value="TreeGrafter"/>
</dbReference>
<organism evidence="3 4">
    <name type="scientific">Pseudoneurospora amorphoporcata</name>
    <dbReference type="NCBI Taxonomy" id="241081"/>
    <lineage>
        <taxon>Eukaryota</taxon>
        <taxon>Fungi</taxon>
        <taxon>Dikarya</taxon>
        <taxon>Ascomycota</taxon>
        <taxon>Pezizomycotina</taxon>
        <taxon>Sordariomycetes</taxon>
        <taxon>Sordariomycetidae</taxon>
        <taxon>Sordariales</taxon>
        <taxon>Sordariaceae</taxon>
        <taxon>Pseudoneurospora</taxon>
    </lineage>
</organism>
<feature type="region of interest" description="Disordered" evidence="1">
    <location>
        <begin position="1"/>
        <end position="41"/>
    </location>
</feature>
<dbReference type="PANTHER" id="PTHR12419">
    <property type="entry name" value="OTU DOMAIN CONTAINING PROTEIN"/>
    <property type="match status" value="1"/>
</dbReference>
<evidence type="ECO:0000313" key="4">
    <source>
        <dbReference type="Proteomes" id="UP001303222"/>
    </source>
</evidence>
<gene>
    <name evidence="3" type="ORF">QBC32DRAFT_43828</name>
</gene>